<protein>
    <submittedName>
        <fullName evidence="1">Uncharacterized protein</fullName>
    </submittedName>
</protein>
<gene>
    <name evidence="1" type="ORF">AVEN_41820_1</name>
</gene>
<sequence>MRFGFTEVAPCVFACCGLNLLLWVKRPNVSVAQKYADCSNVLKDCTN</sequence>
<dbReference type="EMBL" id="BGPR01000012">
    <property type="protein sequence ID" value="GBL77416.1"/>
    <property type="molecule type" value="Genomic_DNA"/>
</dbReference>
<comment type="caution">
    <text evidence="1">The sequence shown here is derived from an EMBL/GenBank/DDBJ whole genome shotgun (WGS) entry which is preliminary data.</text>
</comment>
<dbReference type="Proteomes" id="UP000499080">
    <property type="component" value="Unassembled WGS sequence"/>
</dbReference>
<organism evidence="1 2">
    <name type="scientific">Araneus ventricosus</name>
    <name type="common">Orbweaver spider</name>
    <name type="synonym">Epeira ventricosa</name>
    <dbReference type="NCBI Taxonomy" id="182803"/>
    <lineage>
        <taxon>Eukaryota</taxon>
        <taxon>Metazoa</taxon>
        <taxon>Ecdysozoa</taxon>
        <taxon>Arthropoda</taxon>
        <taxon>Chelicerata</taxon>
        <taxon>Arachnida</taxon>
        <taxon>Araneae</taxon>
        <taxon>Araneomorphae</taxon>
        <taxon>Entelegynae</taxon>
        <taxon>Araneoidea</taxon>
        <taxon>Araneidae</taxon>
        <taxon>Araneus</taxon>
    </lineage>
</organism>
<keyword evidence="2" id="KW-1185">Reference proteome</keyword>
<evidence type="ECO:0000313" key="2">
    <source>
        <dbReference type="Proteomes" id="UP000499080"/>
    </source>
</evidence>
<evidence type="ECO:0000313" key="1">
    <source>
        <dbReference type="EMBL" id="GBL77416.1"/>
    </source>
</evidence>
<feature type="non-terminal residue" evidence="1">
    <location>
        <position position="47"/>
    </location>
</feature>
<reference evidence="1 2" key="1">
    <citation type="journal article" date="2019" name="Sci. Rep.">
        <title>Orb-weaving spider Araneus ventricosus genome elucidates the spidroin gene catalogue.</title>
        <authorList>
            <person name="Kono N."/>
            <person name="Nakamura H."/>
            <person name="Ohtoshi R."/>
            <person name="Moran D.A.P."/>
            <person name="Shinohara A."/>
            <person name="Yoshida Y."/>
            <person name="Fujiwara M."/>
            <person name="Mori M."/>
            <person name="Tomita M."/>
            <person name="Arakawa K."/>
        </authorList>
    </citation>
    <scope>NUCLEOTIDE SEQUENCE [LARGE SCALE GENOMIC DNA]</scope>
</reference>
<proteinExistence type="predicted"/>
<accession>A0A4Y2ADV3</accession>
<name>A0A4Y2ADV3_ARAVE</name>
<dbReference type="AlphaFoldDB" id="A0A4Y2ADV3"/>